<evidence type="ECO:0000256" key="1">
    <source>
        <dbReference type="SAM" id="MobiDB-lite"/>
    </source>
</evidence>
<feature type="region of interest" description="Disordered" evidence="1">
    <location>
        <begin position="1"/>
        <end position="25"/>
    </location>
</feature>
<organism evidence="2 3">
    <name type="scientific">Klebsiella pneumoniae</name>
    <dbReference type="NCBI Taxonomy" id="573"/>
    <lineage>
        <taxon>Bacteria</taxon>
        <taxon>Pseudomonadati</taxon>
        <taxon>Pseudomonadota</taxon>
        <taxon>Gammaproteobacteria</taxon>
        <taxon>Enterobacterales</taxon>
        <taxon>Enterobacteriaceae</taxon>
        <taxon>Klebsiella/Raoultella group</taxon>
        <taxon>Klebsiella</taxon>
        <taxon>Klebsiella pneumoniae complex</taxon>
    </lineage>
</organism>
<evidence type="ECO:0000313" key="2">
    <source>
        <dbReference type="EMBL" id="MBO2029622.1"/>
    </source>
</evidence>
<comment type="caution">
    <text evidence="2">The sequence shown here is derived from an EMBL/GenBank/DDBJ whole genome shotgun (WGS) entry which is preliminary data.</text>
</comment>
<gene>
    <name evidence="2" type="ORF">J4734_25035</name>
</gene>
<feature type="compositionally biased region" description="Polar residues" evidence="1">
    <location>
        <begin position="13"/>
        <end position="25"/>
    </location>
</feature>
<accession>A0A939NNK2</accession>
<sequence>MQLAINNVCRDMTPQNNRSGSDRSCNTPCPARLDVVGAGVFHLIQFLNEIVPAQQREIGQVRQ</sequence>
<protein>
    <submittedName>
        <fullName evidence="2">Uncharacterized protein</fullName>
    </submittedName>
</protein>
<name>A0A939NNK2_KLEPN</name>
<dbReference type="Proteomes" id="UP000664620">
    <property type="component" value="Unassembled WGS sequence"/>
</dbReference>
<dbReference type="AlphaFoldDB" id="A0A939NNK2"/>
<reference evidence="2" key="1">
    <citation type="submission" date="2021-03" db="EMBL/GenBank/DDBJ databases">
        <title>Molecular epidemiology and mechanisms of colistin and carbapenem resistance in Enterobacteriaceae from clinical isolates, the environment and porcine samples in Pretoria, South Africa.</title>
        <authorList>
            <person name="Bogoshi D."/>
            <person name="Mbelle N.M."/>
            <person name="Naidoo V."/>
            <person name="Osei Sekyere J."/>
        </authorList>
    </citation>
    <scope>NUCLEOTIDE SEQUENCE</scope>
    <source>
        <strain evidence="2">C034</strain>
    </source>
</reference>
<evidence type="ECO:0000313" key="3">
    <source>
        <dbReference type="Proteomes" id="UP000664620"/>
    </source>
</evidence>
<proteinExistence type="predicted"/>
<dbReference type="EMBL" id="JAGETO010000157">
    <property type="protein sequence ID" value="MBO2029622.1"/>
    <property type="molecule type" value="Genomic_DNA"/>
</dbReference>